<dbReference type="RefSeq" id="WP_200379213.1">
    <property type="nucleotide sequence ID" value="NZ_NRRU01000060.1"/>
</dbReference>
<feature type="signal peptide" evidence="5">
    <location>
        <begin position="1"/>
        <end position="22"/>
    </location>
</feature>
<gene>
    <name evidence="8" type="ORF">CKO43_15770</name>
</gene>
<dbReference type="Pfam" id="PF08479">
    <property type="entry name" value="POTRA_2"/>
    <property type="match status" value="1"/>
</dbReference>
<feature type="chain" id="PRO_5045210429" evidence="5">
    <location>
        <begin position="23"/>
        <end position="562"/>
    </location>
</feature>
<evidence type="ECO:0000259" key="7">
    <source>
        <dbReference type="Pfam" id="PF08479"/>
    </source>
</evidence>
<evidence type="ECO:0000313" key="9">
    <source>
        <dbReference type="Proteomes" id="UP001041814"/>
    </source>
</evidence>
<evidence type="ECO:0000259" key="6">
    <source>
        <dbReference type="Pfam" id="PF03865"/>
    </source>
</evidence>
<feature type="region of interest" description="Disordered" evidence="4">
    <location>
        <begin position="36"/>
        <end position="59"/>
    </location>
</feature>
<accession>A0ABS1DW15</accession>
<evidence type="ECO:0000256" key="4">
    <source>
        <dbReference type="SAM" id="MobiDB-lite"/>
    </source>
</evidence>
<keyword evidence="1" id="KW-1134">Transmembrane beta strand</keyword>
<dbReference type="Gene3D" id="2.40.160.50">
    <property type="entry name" value="membrane protein fhac: a member of the omp85/tpsb transporter family"/>
    <property type="match status" value="1"/>
</dbReference>
<reference evidence="8" key="1">
    <citation type="submission" date="2017-08" db="EMBL/GenBank/DDBJ databases">
        <authorList>
            <person name="Imhoff J.F."/>
            <person name="Rahn T."/>
            <person name="Kuenzel S."/>
            <person name="Neulinger S.C."/>
        </authorList>
    </citation>
    <scope>NUCLEOTIDE SEQUENCE</scope>
    <source>
        <strain evidence="8">IM 151</strain>
    </source>
</reference>
<evidence type="ECO:0000313" key="8">
    <source>
        <dbReference type="EMBL" id="MBK1714232.1"/>
    </source>
</evidence>
<feature type="domain" description="Haemolysin activator HlyB C-terminal" evidence="6">
    <location>
        <begin position="204"/>
        <end position="513"/>
    </location>
</feature>
<keyword evidence="9" id="KW-1185">Reference proteome</keyword>
<feature type="compositionally biased region" description="Pro residues" evidence="4">
    <location>
        <begin position="41"/>
        <end position="50"/>
    </location>
</feature>
<keyword evidence="3" id="KW-0998">Cell outer membrane</keyword>
<evidence type="ECO:0000256" key="1">
    <source>
        <dbReference type="ARBA" id="ARBA00022452"/>
    </source>
</evidence>
<dbReference type="InterPro" id="IPR005565">
    <property type="entry name" value="Hemolysn_activator_HlyB_C"/>
</dbReference>
<feature type="domain" description="Polypeptide-transport-associated ShlB-type" evidence="7">
    <location>
        <begin position="65"/>
        <end position="138"/>
    </location>
</feature>
<evidence type="ECO:0000256" key="2">
    <source>
        <dbReference type="ARBA" id="ARBA00022692"/>
    </source>
</evidence>
<evidence type="ECO:0000256" key="5">
    <source>
        <dbReference type="SAM" id="SignalP"/>
    </source>
</evidence>
<dbReference type="InterPro" id="IPR051544">
    <property type="entry name" value="TPS_OM_transporter"/>
</dbReference>
<dbReference type="PANTHER" id="PTHR34597">
    <property type="entry name" value="SLR1661 PROTEIN"/>
    <property type="match status" value="1"/>
</dbReference>
<dbReference type="Proteomes" id="UP001041814">
    <property type="component" value="Unassembled WGS sequence"/>
</dbReference>
<keyword evidence="2" id="KW-0812">Transmembrane</keyword>
<evidence type="ECO:0000256" key="3">
    <source>
        <dbReference type="ARBA" id="ARBA00023237"/>
    </source>
</evidence>
<protein>
    <submittedName>
        <fullName evidence="8">Peptide ABC transporter permease</fullName>
    </submittedName>
</protein>
<dbReference type="InterPro" id="IPR013686">
    <property type="entry name" value="Polypept-transport_assoc_ShlB"/>
</dbReference>
<keyword evidence="5" id="KW-0732">Signal</keyword>
<dbReference type="Pfam" id="PF03865">
    <property type="entry name" value="ShlB"/>
    <property type="match status" value="1"/>
</dbReference>
<proteinExistence type="predicted"/>
<name>A0ABS1DW15_RUBGE</name>
<dbReference type="PANTHER" id="PTHR34597:SF1">
    <property type="entry name" value="HEME_HEMOPEXIN TRANSPORTER PROTEIN HUXB"/>
    <property type="match status" value="1"/>
</dbReference>
<sequence>MHNLALRAVAAATLLACSALHAQTPPDAGKLLRDAERSNTLPPPVPPPAAAPARPAQPVSGPSVQVRAFRLTGVSLLSEAELQARLAPFVGQTAGLAELRRAADLVAQAYQEAGWLVRAYLPEQELRDGVVTIAVLEGRLGGVRVEQAPPGRNIGEEQVRRTMTARQKIGAPVRADDVQRAIGLLDSLPGVTASSLLEPGDEPGETRLVVTVQDEPLLSGHAQFDNAGTRASGEWRTSGGVEINSPLRFGDQLQFFGSHSAGSDYGSAAYSAPLGADGLRASANLSRLAYGYDLTGTRYSGGATSWGAALSYPILRRQFSTLGINLAHDRKSFDNAIAGIQLSDKRLNVSSLGLSGDASDALFGGGVTQFSLTLTLGRLDLGGNAADLAADQTPGGPDRDGSFRSLGWQLTRLQRLSAADSLQLTLAGQRASRNLDSSQKFGVTGQSAVRAYSNSEPSGDDGTLLSLEWRRQVHPDLTLSLFHDHAWLRRDHERNSATLDPNRYRLSGNGVGATWTAPGRVLVRAALSWRHGDNPVRNPATGDDSDGTERDPRLFVSLIKAF</sequence>
<comment type="caution">
    <text evidence="8">The sequence shown here is derived from an EMBL/GenBank/DDBJ whole genome shotgun (WGS) entry which is preliminary data.</text>
</comment>
<dbReference type="Gene3D" id="3.10.20.310">
    <property type="entry name" value="membrane protein fhac"/>
    <property type="match status" value="1"/>
</dbReference>
<organism evidence="8 9">
    <name type="scientific">Rubrivivax gelatinosus</name>
    <name type="common">Rhodocyclus gelatinosus</name>
    <name type="synonym">Rhodopseudomonas gelatinosa</name>
    <dbReference type="NCBI Taxonomy" id="28068"/>
    <lineage>
        <taxon>Bacteria</taxon>
        <taxon>Pseudomonadati</taxon>
        <taxon>Pseudomonadota</taxon>
        <taxon>Betaproteobacteria</taxon>
        <taxon>Burkholderiales</taxon>
        <taxon>Sphaerotilaceae</taxon>
        <taxon>Rubrivivax</taxon>
    </lineage>
</organism>
<dbReference type="EMBL" id="NRRU01000060">
    <property type="protein sequence ID" value="MBK1714232.1"/>
    <property type="molecule type" value="Genomic_DNA"/>
</dbReference>
<keyword evidence="1" id="KW-0472">Membrane</keyword>
<reference evidence="8" key="2">
    <citation type="journal article" date="2020" name="Microorganisms">
        <title>Osmotic Adaptation and Compatible Solute Biosynthesis of Phototrophic Bacteria as Revealed from Genome Analyses.</title>
        <authorList>
            <person name="Imhoff J.F."/>
            <person name="Rahn T."/>
            <person name="Kunzel S."/>
            <person name="Keller A."/>
            <person name="Neulinger S.C."/>
        </authorList>
    </citation>
    <scope>NUCLEOTIDE SEQUENCE</scope>
    <source>
        <strain evidence="8">IM 151</strain>
    </source>
</reference>